<dbReference type="PROSITE" id="PS50835">
    <property type="entry name" value="IG_LIKE"/>
    <property type="match status" value="2"/>
</dbReference>
<dbReference type="InterPro" id="IPR013162">
    <property type="entry name" value="CD80_C2-set"/>
</dbReference>
<dbReference type="GO" id="GO:0071222">
    <property type="term" value="P:cellular response to lipopolysaccharide"/>
    <property type="evidence" value="ECO:0007669"/>
    <property type="project" value="TreeGrafter"/>
</dbReference>
<evidence type="ECO:0000313" key="16">
    <source>
        <dbReference type="RefSeq" id="XP_014920114.1"/>
    </source>
</evidence>
<evidence type="ECO:0000259" key="14">
    <source>
        <dbReference type="PROSITE" id="PS50835"/>
    </source>
</evidence>
<feature type="domain" description="Ig-like" evidence="14">
    <location>
        <begin position="17"/>
        <end position="132"/>
    </location>
</feature>
<dbReference type="GO" id="GO:0042130">
    <property type="term" value="P:negative regulation of T cell proliferation"/>
    <property type="evidence" value="ECO:0007669"/>
    <property type="project" value="TreeGrafter"/>
</dbReference>
<dbReference type="GO" id="GO:0031295">
    <property type="term" value="P:T cell costimulation"/>
    <property type="evidence" value="ECO:0007669"/>
    <property type="project" value="InterPro"/>
</dbReference>
<dbReference type="OrthoDB" id="9904387at2759"/>
<evidence type="ECO:0000256" key="6">
    <source>
        <dbReference type="ARBA" id="ARBA00023136"/>
    </source>
</evidence>
<dbReference type="InterPro" id="IPR013783">
    <property type="entry name" value="Ig-like_fold"/>
</dbReference>
<dbReference type="AlphaFoldDB" id="A0A6I9ZGD9"/>
<keyword evidence="3 13" id="KW-0812">Transmembrane</keyword>
<dbReference type="GO" id="GO:0007166">
    <property type="term" value="P:cell surface receptor signaling pathway"/>
    <property type="evidence" value="ECO:0007669"/>
    <property type="project" value="TreeGrafter"/>
</dbReference>
<dbReference type="GO" id="GO:0006955">
    <property type="term" value="P:immune response"/>
    <property type="evidence" value="ECO:0007669"/>
    <property type="project" value="TreeGrafter"/>
</dbReference>
<evidence type="ECO:0000256" key="10">
    <source>
        <dbReference type="ARBA" id="ARBA00023319"/>
    </source>
</evidence>
<dbReference type="Proteomes" id="UP001652583">
    <property type="component" value="Chromosome C2"/>
</dbReference>
<keyword evidence="9" id="KW-0325">Glycoprotein</keyword>
<reference evidence="16" key="1">
    <citation type="submission" date="2025-08" db="UniProtKB">
        <authorList>
            <consortium name="RefSeq"/>
        </authorList>
    </citation>
    <scope>IDENTIFICATION</scope>
    <source>
        <tissue evidence="16">Blood</tissue>
    </source>
</reference>
<dbReference type="SUPFAM" id="SSF48726">
    <property type="entry name" value="Immunoglobulin"/>
    <property type="match status" value="2"/>
</dbReference>
<dbReference type="GO" id="GO:0042102">
    <property type="term" value="P:positive regulation of T cell proliferation"/>
    <property type="evidence" value="ECO:0007669"/>
    <property type="project" value="TreeGrafter"/>
</dbReference>
<dbReference type="InterPro" id="IPR007110">
    <property type="entry name" value="Ig-like_dom"/>
</dbReference>
<proteinExistence type="predicted"/>
<dbReference type="GO" id="GO:0009897">
    <property type="term" value="C:external side of plasma membrane"/>
    <property type="evidence" value="ECO:0007669"/>
    <property type="project" value="TreeGrafter"/>
</dbReference>
<evidence type="ECO:0000256" key="13">
    <source>
        <dbReference type="SAM" id="Phobius"/>
    </source>
</evidence>
<organism evidence="15 16">
    <name type="scientific">Acinonyx jubatus</name>
    <name type="common">Cheetah</name>
    <dbReference type="NCBI Taxonomy" id="32536"/>
    <lineage>
        <taxon>Eukaryota</taxon>
        <taxon>Metazoa</taxon>
        <taxon>Chordata</taxon>
        <taxon>Craniata</taxon>
        <taxon>Vertebrata</taxon>
        <taxon>Euteleostomi</taxon>
        <taxon>Mammalia</taxon>
        <taxon>Eutheria</taxon>
        <taxon>Laurasiatheria</taxon>
        <taxon>Carnivora</taxon>
        <taxon>Feliformia</taxon>
        <taxon>Felidae</taxon>
        <taxon>Felinae</taxon>
        <taxon>Acinonyx</taxon>
    </lineage>
</organism>
<dbReference type="KEGG" id="aju:106968282"/>
<evidence type="ECO:0000256" key="5">
    <source>
        <dbReference type="ARBA" id="ARBA00022989"/>
    </source>
</evidence>
<dbReference type="InterPro" id="IPR036179">
    <property type="entry name" value="Ig-like_dom_sf"/>
</dbReference>
<evidence type="ECO:0000256" key="11">
    <source>
        <dbReference type="ARBA" id="ARBA00074080"/>
    </source>
</evidence>
<keyword evidence="15" id="KW-1185">Reference proteome</keyword>
<dbReference type="GO" id="GO:0015026">
    <property type="term" value="F:coreceptor activity"/>
    <property type="evidence" value="ECO:0007669"/>
    <property type="project" value="InterPro"/>
</dbReference>
<keyword evidence="5 13" id="KW-1133">Transmembrane helix</keyword>
<comment type="subcellular location">
    <subcellularLocation>
        <location evidence="1">Cell membrane</location>
        <topology evidence="1">Single-pass type I membrane protein</topology>
    </subcellularLocation>
</comment>
<dbReference type="FunFam" id="2.60.40.10:FF:000910">
    <property type="entry name" value="T-lymphocyte activation antigen CD80"/>
    <property type="match status" value="1"/>
</dbReference>
<evidence type="ECO:0000256" key="12">
    <source>
        <dbReference type="ARBA" id="ARBA00079216"/>
    </source>
</evidence>
<dbReference type="RefSeq" id="XP_014920114.1">
    <property type="nucleotide sequence ID" value="XM_015064628.3"/>
</dbReference>
<evidence type="ECO:0000256" key="9">
    <source>
        <dbReference type="ARBA" id="ARBA00023180"/>
    </source>
</evidence>
<keyword evidence="6 13" id="KW-0472">Membrane</keyword>
<keyword evidence="8" id="KW-0675">Receptor</keyword>
<evidence type="ECO:0000256" key="2">
    <source>
        <dbReference type="ARBA" id="ARBA00022475"/>
    </source>
</evidence>
<keyword evidence="7" id="KW-1015">Disulfide bond</keyword>
<sequence length="355" mass="40137">MDHAAKWKTPLLKHPYPKLFLLLMLASLFYFCSGIIQVNKTVEEVAVLSCDYNISTEELTEIRIYWQKDDEMVLAVMSGKVQVWPKYKNRTFTDVTDNHSIVIMALRLSDNGKYTCIIQKIEKGSYKVKHLTSVMLLVRADFPVPSITDLGNPSHNIKRIMCLTSGGFPKPHLSWLENEEELNAINTTVSQDPETELYTISSELDFNMTNNHSFLCLVKYGNLIVSQIFNWQKSEPQPSNNQLWIIILSSVVSGIVVITALTLRCLVHSKYYRTIILTLIPGSPNSISMGQRLSEVLASVIASSRFMETLVSHLCVSPSSVHPLDRRFSDTYYVPRSLLGTGVTSMSNHSPHDTF</sequence>
<dbReference type="PANTHER" id="PTHR25466">
    <property type="entry name" value="T-LYMPHOCYTE ACTIVATION ANTIGEN"/>
    <property type="match status" value="1"/>
</dbReference>
<gene>
    <name evidence="16" type="primary">CD80</name>
</gene>
<protein>
    <recommendedName>
        <fullName evidence="11">T-lymphocyte activation antigen CD80</fullName>
    </recommendedName>
    <alternativeName>
        <fullName evidence="12">Activation B7-1 antigen</fullName>
    </alternativeName>
</protein>
<feature type="domain" description="Ig-like" evidence="14">
    <location>
        <begin position="145"/>
        <end position="226"/>
    </location>
</feature>
<keyword evidence="4" id="KW-0732">Signal</keyword>
<dbReference type="InterPro" id="IPR051713">
    <property type="entry name" value="T-cell_Activation_Regulation"/>
</dbReference>
<dbReference type="Gene3D" id="2.60.40.10">
    <property type="entry name" value="Immunoglobulins"/>
    <property type="match status" value="2"/>
</dbReference>
<dbReference type="InterPro" id="IPR037676">
    <property type="entry name" value="CD80_IgC"/>
</dbReference>
<evidence type="ECO:0000256" key="7">
    <source>
        <dbReference type="ARBA" id="ARBA00023157"/>
    </source>
</evidence>
<evidence type="ECO:0000256" key="3">
    <source>
        <dbReference type="ARBA" id="ARBA00022692"/>
    </source>
</evidence>
<keyword evidence="2" id="KW-1003">Cell membrane</keyword>
<keyword evidence="10" id="KW-0393">Immunoglobulin domain</keyword>
<dbReference type="GeneID" id="106968282"/>
<evidence type="ECO:0000256" key="8">
    <source>
        <dbReference type="ARBA" id="ARBA00023170"/>
    </source>
</evidence>
<evidence type="ECO:0000256" key="1">
    <source>
        <dbReference type="ARBA" id="ARBA00004251"/>
    </source>
</evidence>
<evidence type="ECO:0000313" key="15">
    <source>
        <dbReference type="Proteomes" id="UP001652583"/>
    </source>
</evidence>
<name>A0A6I9ZGD9_ACIJB</name>
<evidence type="ECO:0000256" key="4">
    <source>
        <dbReference type="ARBA" id="ARBA00022729"/>
    </source>
</evidence>
<dbReference type="PANTHER" id="PTHR25466:SF4">
    <property type="entry name" value="T-LYMPHOCYTE ACTIVATION ANTIGEN CD80"/>
    <property type="match status" value="1"/>
</dbReference>
<dbReference type="Pfam" id="PF08205">
    <property type="entry name" value="C2-set_2"/>
    <property type="match status" value="1"/>
</dbReference>
<dbReference type="CDD" id="cd16083">
    <property type="entry name" value="IgC1_CD80"/>
    <property type="match status" value="1"/>
</dbReference>
<feature type="transmembrane region" description="Helical" evidence="13">
    <location>
        <begin position="243"/>
        <end position="267"/>
    </location>
</feature>
<accession>A0A6I9ZGD9</accession>
<dbReference type="CTD" id="941"/>
<dbReference type="FunFam" id="2.60.40.10:FF:001077">
    <property type="entry name" value="T-lymphocyte activation antigen CD80"/>
    <property type="match status" value="1"/>
</dbReference>